<proteinExistence type="predicted"/>
<evidence type="ECO:0000256" key="1">
    <source>
        <dbReference type="SAM" id="MobiDB-lite"/>
    </source>
</evidence>
<dbReference type="RefSeq" id="WP_100917769.1">
    <property type="nucleotide sequence ID" value="NZ_CP020370.1"/>
</dbReference>
<dbReference type="Proteomes" id="UP000232638">
    <property type="component" value="Chromosome"/>
</dbReference>
<dbReference type="AlphaFoldDB" id="A0A2K8U2Z7"/>
<keyword evidence="3" id="KW-1185">Reference proteome</keyword>
<accession>A0A2K8U2Z7</accession>
<name>A0A2K8U2Z7_9GAMM</name>
<evidence type="ECO:0000313" key="2">
    <source>
        <dbReference type="EMBL" id="AUB79958.1"/>
    </source>
</evidence>
<organism evidence="2 3">
    <name type="scientific">Candidatus Thiodictyon syntrophicum</name>
    <dbReference type="NCBI Taxonomy" id="1166950"/>
    <lineage>
        <taxon>Bacteria</taxon>
        <taxon>Pseudomonadati</taxon>
        <taxon>Pseudomonadota</taxon>
        <taxon>Gammaproteobacteria</taxon>
        <taxon>Chromatiales</taxon>
        <taxon>Chromatiaceae</taxon>
        <taxon>Thiodictyon</taxon>
    </lineage>
</organism>
<reference evidence="2 3" key="1">
    <citation type="submission" date="2017-03" db="EMBL/GenBank/DDBJ databases">
        <title>Complete genome sequence of Candidatus 'Thiodictyon syntrophicum' sp. nov. strain Cad16T, a photolithoautotroph purple sulfur bacterium isolated from an alpine meromictic lake.</title>
        <authorList>
            <person name="Luedin S.M."/>
            <person name="Pothier J.F."/>
            <person name="Danza F."/>
            <person name="Storelli N."/>
            <person name="Wittwer M."/>
            <person name="Tonolla M."/>
        </authorList>
    </citation>
    <scope>NUCLEOTIDE SEQUENCE [LARGE SCALE GENOMIC DNA]</scope>
    <source>
        <strain evidence="2 3">Cad16T</strain>
    </source>
</reference>
<protein>
    <submittedName>
        <fullName evidence="2">Uncharacterized protein</fullName>
    </submittedName>
</protein>
<feature type="region of interest" description="Disordered" evidence="1">
    <location>
        <begin position="161"/>
        <end position="202"/>
    </location>
</feature>
<gene>
    <name evidence="2" type="ORF">THSYN_02590</name>
</gene>
<evidence type="ECO:0000313" key="3">
    <source>
        <dbReference type="Proteomes" id="UP000232638"/>
    </source>
</evidence>
<sequence>MVTKRRGRVAPVVAGWLDWEGSPLVVADHLVDLLDGQEPAPGIPALGLIAQAVEPLVGAAHQGPLVALRPRMGWGADPAPAPAATWQDGRSPEAVVHERIVGEDTSLRPVAPANEGLQHMPAQAPTVGVAPQRAKTGLAAMAVNRCPPLASLVGATKRAVWADEGGPRPQATAQASRSDPAPLRWSRRRSSHRPLPAEGDST</sequence>
<dbReference type="EMBL" id="CP020370">
    <property type="protein sequence ID" value="AUB79958.1"/>
    <property type="molecule type" value="Genomic_DNA"/>
</dbReference>
<dbReference type="KEGG" id="tsy:THSYN_02590"/>